<comment type="similarity">
    <text evidence="7">Belongs to the glycosyltransferase 87 family.</text>
</comment>
<dbReference type="AlphaFoldDB" id="A0A3S2Y196"/>
<evidence type="ECO:0000256" key="8">
    <source>
        <dbReference type="SAM" id="Phobius"/>
    </source>
</evidence>
<evidence type="ECO:0000256" key="3">
    <source>
        <dbReference type="ARBA" id="ARBA00022679"/>
    </source>
</evidence>
<dbReference type="OrthoDB" id="976324at2"/>
<dbReference type="GO" id="GO:0016758">
    <property type="term" value="F:hexosyltransferase activity"/>
    <property type="evidence" value="ECO:0007669"/>
    <property type="project" value="InterPro"/>
</dbReference>
<evidence type="ECO:0000313" key="9">
    <source>
        <dbReference type="EMBL" id="RVT98186.1"/>
    </source>
</evidence>
<dbReference type="InterPro" id="IPR018584">
    <property type="entry name" value="GT87"/>
</dbReference>
<dbReference type="Proteomes" id="UP000282759">
    <property type="component" value="Unassembled WGS sequence"/>
</dbReference>
<evidence type="ECO:0000256" key="5">
    <source>
        <dbReference type="ARBA" id="ARBA00022989"/>
    </source>
</evidence>
<protein>
    <submittedName>
        <fullName evidence="9">DUF2029 domain-containing protein</fullName>
    </submittedName>
</protein>
<comment type="caution">
    <text evidence="9">The sequence shown here is derived from an EMBL/GenBank/DDBJ whole genome shotgun (WGS) entry which is preliminary data.</text>
</comment>
<evidence type="ECO:0000256" key="2">
    <source>
        <dbReference type="ARBA" id="ARBA00022475"/>
    </source>
</evidence>
<reference evidence="9 10" key="1">
    <citation type="submission" date="2019-01" db="EMBL/GenBank/DDBJ databases">
        <authorList>
            <person name="Chen W.-M."/>
        </authorList>
    </citation>
    <scope>NUCLEOTIDE SEQUENCE [LARGE SCALE GENOMIC DNA]</scope>
    <source>
        <strain evidence="9 10">YBJ-36</strain>
    </source>
</reference>
<feature type="transmembrane region" description="Helical" evidence="8">
    <location>
        <begin position="322"/>
        <end position="339"/>
    </location>
</feature>
<comment type="subcellular location">
    <subcellularLocation>
        <location evidence="1">Cell membrane</location>
        <topology evidence="1">Multi-pass membrane protein</topology>
    </subcellularLocation>
</comment>
<feature type="transmembrane region" description="Helical" evidence="8">
    <location>
        <begin position="111"/>
        <end position="143"/>
    </location>
</feature>
<proteinExistence type="inferred from homology"/>
<feature type="transmembrane region" description="Helical" evidence="8">
    <location>
        <begin position="155"/>
        <end position="180"/>
    </location>
</feature>
<gene>
    <name evidence="9" type="ORF">EOD41_17595</name>
</gene>
<dbReference type="PROSITE" id="PS51257">
    <property type="entry name" value="PROKAR_LIPOPROTEIN"/>
    <property type="match status" value="1"/>
</dbReference>
<keyword evidence="10" id="KW-1185">Reference proteome</keyword>
<sequence>MHKNKYLLILLAILAIAFAISCAKTGRDFEVFVDAGGKIINGQNIYKPPFAQNLQYYYSPLFALLLSPLAGLPIVLSQAFWGILSCFLLYRIWILSTEYFDLPQLSSKQRVWWIAVSLVLTARFIRYDMTAVQMTIFLLWATLQSLKWFWNDKPLAGAALLAFAINIKLLPLPFVFYLLYRKKIKGAMLTCLCYVLYLYLPVLYLGWDSNNFLLAEWFTLINPLQKNWTIEAESGPSSLVAMIPVYLTDTVGVLPVKRNFINLSYNIVFIIVNAVRLIFVILTLVFLRSKPFTSTHSKLSQYWEMSYLFIAIPLLFPHQQRYAFIYAAPALIYLAWYFVFNWQAIKQKMNLFTWTGLFIVGINFTPLIGRDIVTSYVYELMLHFRVLTFAAIALIVALWLCRPEKTLNKVQSPTV</sequence>
<evidence type="ECO:0000256" key="7">
    <source>
        <dbReference type="ARBA" id="ARBA00024033"/>
    </source>
</evidence>
<feature type="transmembrane region" description="Helical" evidence="8">
    <location>
        <begin position="380"/>
        <end position="401"/>
    </location>
</feature>
<feature type="transmembrane region" description="Helical" evidence="8">
    <location>
        <begin position="187"/>
        <end position="207"/>
    </location>
</feature>
<accession>A0A3S2Y196</accession>
<feature type="transmembrane region" description="Helical" evidence="8">
    <location>
        <begin position="299"/>
        <end position="316"/>
    </location>
</feature>
<evidence type="ECO:0000313" key="10">
    <source>
        <dbReference type="Proteomes" id="UP000282759"/>
    </source>
</evidence>
<name>A0A3S2Y196_9SPHI</name>
<evidence type="ECO:0000256" key="4">
    <source>
        <dbReference type="ARBA" id="ARBA00022692"/>
    </source>
</evidence>
<keyword evidence="2" id="KW-1003">Cell membrane</keyword>
<keyword evidence="6 8" id="KW-0472">Membrane</keyword>
<feature type="transmembrane region" description="Helical" evidence="8">
    <location>
        <begin position="57"/>
        <end position="90"/>
    </location>
</feature>
<keyword evidence="3" id="KW-0808">Transferase</keyword>
<dbReference type="Pfam" id="PF09594">
    <property type="entry name" value="GT87"/>
    <property type="match status" value="1"/>
</dbReference>
<evidence type="ECO:0000256" key="1">
    <source>
        <dbReference type="ARBA" id="ARBA00004651"/>
    </source>
</evidence>
<evidence type="ECO:0000256" key="6">
    <source>
        <dbReference type="ARBA" id="ARBA00023136"/>
    </source>
</evidence>
<feature type="transmembrane region" description="Helical" evidence="8">
    <location>
        <begin position="263"/>
        <end position="287"/>
    </location>
</feature>
<dbReference type="GO" id="GO:0005886">
    <property type="term" value="C:plasma membrane"/>
    <property type="evidence" value="ECO:0007669"/>
    <property type="project" value="UniProtKB-SubCell"/>
</dbReference>
<feature type="transmembrane region" description="Helical" evidence="8">
    <location>
        <begin position="351"/>
        <end position="368"/>
    </location>
</feature>
<dbReference type="EMBL" id="SACK01000009">
    <property type="protein sequence ID" value="RVT98186.1"/>
    <property type="molecule type" value="Genomic_DNA"/>
</dbReference>
<organism evidence="9 10">
    <name type="scientific">Mucilaginibacter limnophilus</name>
    <dbReference type="NCBI Taxonomy" id="1932778"/>
    <lineage>
        <taxon>Bacteria</taxon>
        <taxon>Pseudomonadati</taxon>
        <taxon>Bacteroidota</taxon>
        <taxon>Sphingobacteriia</taxon>
        <taxon>Sphingobacteriales</taxon>
        <taxon>Sphingobacteriaceae</taxon>
        <taxon>Mucilaginibacter</taxon>
    </lineage>
</organism>
<dbReference type="RefSeq" id="WP_127707378.1">
    <property type="nucleotide sequence ID" value="NZ_SACK01000009.1"/>
</dbReference>
<keyword evidence="5 8" id="KW-1133">Transmembrane helix</keyword>
<keyword evidence="4 8" id="KW-0812">Transmembrane</keyword>